<sequence>MNNKRPHYDKPWLSIDEQIAKVESRGMTDAHEYAMEFARIGYYRLSGYWYPFRKVNPTTGKRSDEFITGARFEYVMRLYRYDEQLRTALYSALSKIEVALRVKLGYVLGHRDAFAYLKPAMLKDDLDVVAYANFISSFMREIGRNEEDYAEHFKNDYDGEMPIWVATEAMTLGNLINLMRCTKPEDRDVIANDFGVTRGALRSWFGVLTDMRNCVAHQDRLFDREFDTIPNWEQRPELIHAKKANEQYNRRREQLARISYDAYREFQKSLQENKRQTKIYGQIVIIAYMLRNLGDIEEAKALKKCLAAFPTDIPGMSPNKTMGIPDHWKEQILWNFNLPIVPETEDENAHGEEKAQ</sequence>
<dbReference type="Proteomes" id="UP000235034">
    <property type="component" value="Unassembled WGS sequence"/>
</dbReference>
<accession>A0A2N5J4S3</accession>
<dbReference type="Pfam" id="PF07751">
    <property type="entry name" value="Abi_2"/>
    <property type="match status" value="1"/>
</dbReference>
<evidence type="ECO:0000313" key="2">
    <source>
        <dbReference type="Proteomes" id="UP000235034"/>
    </source>
</evidence>
<dbReference type="InterPro" id="IPR011664">
    <property type="entry name" value="Abi_system_AbiD/AbiF-like"/>
</dbReference>
<organism evidence="1 2">
    <name type="scientific">Bifidobacterium parmae</name>
    <dbReference type="NCBI Taxonomy" id="361854"/>
    <lineage>
        <taxon>Bacteria</taxon>
        <taxon>Bacillati</taxon>
        <taxon>Actinomycetota</taxon>
        <taxon>Actinomycetes</taxon>
        <taxon>Bifidobacteriales</taxon>
        <taxon>Bifidobacteriaceae</taxon>
        <taxon>Bifidobacterium</taxon>
    </lineage>
</organism>
<keyword evidence="2" id="KW-1185">Reference proteome</keyword>
<reference evidence="1 2" key="1">
    <citation type="submission" date="2017-07" db="EMBL/GenBank/DDBJ databases">
        <title>Bifidobacterium novel species.</title>
        <authorList>
            <person name="Lugli G.A."/>
            <person name="Milani C."/>
            <person name="Duranti S."/>
            <person name="Mangifesta M."/>
        </authorList>
    </citation>
    <scope>NUCLEOTIDE SEQUENCE [LARGE SCALE GENOMIC DNA]</scope>
    <source>
        <strain evidence="1 2">77</strain>
    </source>
</reference>
<protein>
    <submittedName>
        <fullName evidence="1">Abi-like protein</fullName>
    </submittedName>
</protein>
<comment type="caution">
    <text evidence="1">The sequence shown here is derived from an EMBL/GenBank/DDBJ whole genome shotgun (WGS) entry which is preliminary data.</text>
</comment>
<name>A0A2N5J4S3_9BIFI</name>
<evidence type="ECO:0000313" key="1">
    <source>
        <dbReference type="EMBL" id="PLS29179.1"/>
    </source>
</evidence>
<gene>
    <name evidence="1" type="ORF">Uis4E_0757</name>
</gene>
<dbReference type="OrthoDB" id="5363652at2"/>
<dbReference type="EMBL" id="NMWT01000008">
    <property type="protein sequence ID" value="PLS29179.1"/>
    <property type="molecule type" value="Genomic_DNA"/>
</dbReference>
<dbReference type="RefSeq" id="WP_101621951.1">
    <property type="nucleotide sequence ID" value="NZ_NMWT01000008.1"/>
</dbReference>
<proteinExistence type="predicted"/>
<dbReference type="AlphaFoldDB" id="A0A2N5J4S3"/>